<reference evidence="6 7" key="1">
    <citation type="submission" date="2016-07" db="EMBL/GenBank/DDBJ databases">
        <title>Pervasive Adenine N6-methylation of Active Genes in Fungi.</title>
        <authorList>
            <consortium name="DOE Joint Genome Institute"/>
            <person name="Mondo S.J."/>
            <person name="Dannebaum R.O."/>
            <person name="Kuo R.C."/>
            <person name="Labutti K."/>
            <person name="Haridas S."/>
            <person name="Kuo A."/>
            <person name="Salamov A."/>
            <person name="Ahrendt S.R."/>
            <person name="Lipzen A."/>
            <person name="Sullivan W."/>
            <person name="Andreopoulos W.B."/>
            <person name="Clum A."/>
            <person name="Lindquist E."/>
            <person name="Daum C."/>
            <person name="Ramamoorthy G.K."/>
            <person name="Gryganskyi A."/>
            <person name="Culley D."/>
            <person name="Magnuson J.K."/>
            <person name="James T.Y."/>
            <person name="O'Malley M.A."/>
            <person name="Stajich J.E."/>
            <person name="Spatafora J.W."/>
            <person name="Visel A."/>
            <person name="Grigoriev I.V."/>
        </authorList>
    </citation>
    <scope>NUCLEOTIDE SEQUENCE [LARGE SCALE GENOMIC DNA]</scope>
    <source>
        <strain evidence="6 7">CBS 115471</strain>
    </source>
</reference>
<dbReference type="InterPro" id="IPR007568">
    <property type="entry name" value="RTA1"/>
</dbReference>
<keyword evidence="2 5" id="KW-0812">Transmembrane</keyword>
<keyword evidence="4 5" id="KW-0472">Membrane</keyword>
<proteinExistence type="predicted"/>
<dbReference type="EMBL" id="MCFA01000246">
    <property type="protein sequence ID" value="ORX96845.1"/>
    <property type="molecule type" value="Genomic_DNA"/>
</dbReference>
<evidence type="ECO:0000256" key="5">
    <source>
        <dbReference type="SAM" id="Phobius"/>
    </source>
</evidence>
<keyword evidence="7" id="KW-1185">Reference proteome</keyword>
<organism evidence="6 7">
    <name type="scientific">Clohesyomyces aquaticus</name>
    <dbReference type="NCBI Taxonomy" id="1231657"/>
    <lineage>
        <taxon>Eukaryota</taxon>
        <taxon>Fungi</taxon>
        <taxon>Dikarya</taxon>
        <taxon>Ascomycota</taxon>
        <taxon>Pezizomycotina</taxon>
        <taxon>Dothideomycetes</taxon>
        <taxon>Pleosporomycetidae</taxon>
        <taxon>Pleosporales</taxon>
        <taxon>Lindgomycetaceae</taxon>
        <taxon>Clohesyomyces</taxon>
    </lineage>
</organism>
<sequence>MVSGYALKVIGYVRRVQIHSNPFAENPFLIQIICLKIAPAFLAAGIYLCLIRIVLVFGTQNSRIKLLSYTRIFISYDVASLLPQAVSHRQPTTSTVILLLETIS</sequence>
<gene>
    <name evidence="6" type="ORF">BCR34DRAFT_607499</name>
</gene>
<dbReference type="PANTHER" id="PTHR31465">
    <property type="entry name" value="PROTEIN RTA1-RELATED"/>
    <property type="match status" value="1"/>
</dbReference>
<dbReference type="Pfam" id="PF04479">
    <property type="entry name" value="RTA1"/>
    <property type="match status" value="1"/>
</dbReference>
<evidence type="ECO:0000313" key="7">
    <source>
        <dbReference type="Proteomes" id="UP000193144"/>
    </source>
</evidence>
<dbReference type="OrthoDB" id="4521223at2759"/>
<dbReference type="GO" id="GO:0000324">
    <property type="term" value="C:fungal-type vacuole"/>
    <property type="evidence" value="ECO:0007669"/>
    <property type="project" value="TreeGrafter"/>
</dbReference>
<protein>
    <submittedName>
        <fullName evidence="6">RTA-like protein</fullName>
    </submittedName>
</protein>
<name>A0A1Y1YFT1_9PLEO</name>
<dbReference type="AlphaFoldDB" id="A0A1Y1YFT1"/>
<evidence type="ECO:0000313" key="6">
    <source>
        <dbReference type="EMBL" id="ORX96845.1"/>
    </source>
</evidence>
<evidence type="ECO:0000256" key="3">
    <source>
        <dbReference type="ARBA" id="ARBA00022989"/>
    </source>
</evidence>
<keyword evidence="3 5" id="KW-1133">Transmembrane helix</keyword>
<dbReference type="PANTHER" id="PTHR31465:SF9">
    <property type="entry name" value="SPHINGOID LONG-CHAIN BASE TRANSPORTER RSB1"/>
    <property type="match status" value="1"/>
</dbReference>
<comment type="caution">
    <text evidence="6">The sequence shown here is derived from an EMBL/GenBank/DDBJ whole genome shotgun (WGS) entry which is preliminary data.</text>
</comment>
<evidence type="ECO:0000256" key="1">
    <source>
        <dbReference type="ARBA" id="ARBA00004141"/>
    </source>
</evidence>
<evidence type="ECO:0000256" key="2">
    <source>
        <dbReference type="ARBA" id="ARBA00022692"/>
    </source>
</evidence>
<accession>A0A1Y1YFT1</accession>
<dbReference type="GO" id="GO:0005886">
    <property type="term" value="C:plasma membrane"/>
    <property type="evidence" value="ECO:0007669"/>
    <property type="project" value="TreeGrafter"/>
</dbReference>
<evidence type="ECO:0000256" key="4">
    <source>
        <dbReference type="ARBA" id="ARBA00023136"/>
    </source>
</evidence>
<dbReference type="Proteomes" id="UP000193144">
    <property type="component" value="Unassembled WGS sequence"/>
</dbReference>
<dbReference type="STRING" id="1231657.A0A1Y1YFT1"/>
<comment type="subcellular location">
    <subcellularLocation>
        <location evidence="1">Membrane</location>
        <topology evidence="1">Multi-pass membrane protein</topology>
    </subcellularLocation>
</comment>
<feature type="transmembrane region" description="Helical" evidence="5">
    <location>
        <begin position="28"/>
        <end position="55"/>
    </location>
</feature>